<dbReference type="RefSeq" id="WP_160209248.1">
    <property type="nucleotide sequence ID" value="NZ_CAMUSJ010000093.1"/>
</dbReference>
<reference evidence="7 9" key="1">
    <citation type="submission" date="2018-08" db="EMBL/GenBank/DDBJ databases">
        <title>Murine metabolic-syndrome-specific gut microbial biobank.</title>
        <authorList>
            <person name="Liu C."/>
        </authorList>
    </citation>
    <scope>NUCLEOTIDE SEQUENCE [LARGE SCALE GENOMIC DNA]</scope>
    <source>
        <strain evidence="7 9">X69</strain>
    </source>
</reference>
<dbReference type="PANTHER" id="PTHR43820:SF4">
    <property type="entry name" value="HIGH-AFFINITY BRANCHED-CHAIN AMINO ACID TRANSPORT ATP-BINDING PROTEIN LIVF"/>
    <property type="match status" value="1"/>
</dbReference>
<dbReference type="InterPro" id="IPR030660">
    <property type="entry name" value="ABC_branched_ATPase_LivF/BraG"/>
</dbReference>
<comment type="similarity">
    <text evidence="1">Belongs to the ABC transporter superfamily.</text>
</comment>
<reference evidence="8 10" key="2">
    <citation type="submission" date="2019-06" db="EMBL/GenBank/DDBJ databases">
        <title>Draft genome sequences of 15 bacterial species constituting the stable defined intestinal microbiota of the GM15 gnotobiotic mouse model.</title>
        <authorList>
            <person name="Elie C."/>
            <person name="Mathieu A."/>
            <person name="Saliou A."/>
            <person name="Darnaud M."/>
            <person name="Leulier F."/>
            <person name="Tamellini A."/>
        </authorList>
    </citation>
    <scope>NUCLEOTIDE SEQUENCE [LARGE SCALE GENOMIC DNA]</scope>
    <source>
        <strain evidence="8 10">JM4-15</strain>
    </source>
</reference>
<evidence type="ECO:0000256" key="1">
    <source>
        <dbReference type="ARBA" id="ARBA00005417"/>
    </source>
</evidence>
<keyword evidence="2" id="KW-0813">Transport</keyword>
<evidence type="ECO:0000313" key="10">
    <source>
        <dbReference type="Proteomes" id="UP000462501"/>
    </source>
</evidence>
<comment type="caution">
    <text evidence="8">The sequence shown here is derived from an EMBL/GenBank/DDBJ whole genome shotgun (WGS) entry which is preliminary data.</text>
</comment>
<evidence type="ECO:0000256" key="2">
    <source>
        <dbReference type="ARBA" id="ARBA00022448"/>
    </source>
</evidence>
<sequence>MLLEISKLNTFYGHLHALWDVDMKVKKGNIVALIGSNGAGKSTLLKSIAGTVRPRSGQILYNGENLCGLPANKIVCRGVTLSPEGRQIFPRMTIQENLLMGGYTRKKETLAASFERAFELFPILKERINQQAGTLSGGEQQMLAIGRALMSAPDMLMLDEPSLGLSPILTETIFQLIAEIKKQGVTILLIEQNAFGALSIADYGYVLENGKITLEGTGADLLNNEQVYASYLGGNA</sequence>
<keyword evidence="4 8" id="KW-0067">ATP-binding</keyword>
<dbReference type="PROSITE" id="PS00211">
    <property type="entry name" value="ABC_TRANSPORTER_1"/>
    <property type="match status" value="1"/>
</dbReference>
<dbReference type="GO" id="GO:0015807">
    <property type="term" value="P:L-amino acid transport"/>
    <property type="evidence" value="ECO:0007669"/>
    <property type="project" value="TreeGrafter"/>
</dbReference>
<proteinExistence type="inferred from homology"/>
<keyword evidence="5" id="KW-0029">Amino-acid transport</keyword>
<dbReference type="Proteomes" id="UP000446348">
    <property type="component" value="Unassembled WGS sequence"/>
</dbReference>
<dbReference type="InterPro" id="IPR003593">
    <property type="entry name" value="AAA+_ATPase"/>
</dbReference>
<dbReference type="Gene3D" id="3.40.50.300">
    <property type="entry name" value="P-loop containing nucleotide triphosphate hydrolases"/>
    <property type="match status" value="1"/>
</dbReference>
<dbReference type="EMBL" id="QXWZ01000007">
    <property type="protein sequence ID" value="NBI78402.1"/>
    <property type="molecule type" value="Genomic_DNA"/>
</dbReference>
<protein>
    <submittedName>
        <fullName evidence="8">ABC transporter ATP-binding protein</fullName>
    </submittedName>
</protein>
<keyword evidence="3" id="KW-0547">Nucleotide-binding</keyword>
<evidence type="ECO:0000256" key="4">
    <source>
        <dbReference type="ARBA" id="ARBA00022840"/>
    </source>
</evidence>
<evidence type="ECO:0000256" key="5">
    <source>
        <dbReference type="ARBA" id="ARBA00022970"/>
    </source>
</evidence>
<dbReference type="Proteomes" id="UP000462501">
    <property type="component" value="Unassembled WGS sequence"/>
</dbReference>
<dbReference type="GO" id="GO:0015658">
    <property type="term" value="F:branched-chain amino acid transmembrane transporter activity"/>
    <property type="evidence" value="ECO:0007669"/>
    <property type="project" value="InterPro"/>
</dbReference>
<dbReference type="InterPro" id="IPR003439">
    <property type="entry name" value="ABC_transporter-like_ATP-bd"/>
</dbReference>
<dbReference type="InterPro" id="IPR017871">
    <property type="entry name" value="ABC_transporter-like_CS"/>
</dbReference>
<accession>A0A845STH1</accession>
<dbReference type="PROSITE" id="PS50893">
    <property type="entry name" value="ABC_TRANSPORTER_2"/>
    <property type="match status" value="1"/>
</dbReference>
<organism evidence="8 10">
    <name type="scientific">Anaerotruncus colihominis</name>
    <dbReference type="NCBI Taxonomy" id="169435"/>
    <lineage>
        <taxon>Bacteria</taxon>
        <taxon>Bacillati</taxon>
        <taxon>Bacillota</taxon>
        <taxon>Clostridia</taxon>
        <taxon>Eubacteriales</taxon>
        <taxon>Oscillospiraceae</taxon>
        <taxon>Anaerotruncus</taxon>
    </lineage>
</organism>
<evidence type="ECO:0000313" key="7">
    <source>
        <dbReference type="EMBL" id="NBI78402.1"/>
    </source>
</evidence>
<name>A0A845STH1_9FIRM</name>
<evidence type="ECO:0000313" key="9">
    <source>
        <dbReference type="Proteomes" id="UP000446348"/>
    </source>
</evidence>
<dbReference type="AlphaFoldDB" id="A0A845STH1"/>
<dbReference type="SUPFAM" id="SSF52540">
    <property type="entry name" value="P-loop containing nucleoside triphosphate hydrolases"/>
    <property type="match status" value="1"/>
</dbReference>
<evidence type="ECO:0000313" key="8">
    <source>
        <dbReference type="EMBL" id="NDO38178.1"/>
    </source>
</evidence>
<gene>
    <name evidence="7" type="ORF">D3Z39_05875</name>
    <name evidence="8" type="ORF">FMM72_02780</name>
</gene>
<dbReference type="GO" id="GO:0016887">
    <property type="term" value="F:ATP hydrolysis activity"/>
    <property type="evidence" value="ECO:0007669"/>
    <property type="project" value="InterPro"/>
</dbReference>
<dbReference type="PANTHER" id="PTHR43820">
    <property type="entry name" value="HIGH-AFFINITY BRANCHED-CHAIN AMINO ACID TRANSPORT ATP-BINDING PROTEIN LIVF"/>
    <property type="match status" value="1"/>
</dbReference>
<dbReference type="Pfam" id="PF00005">
    <property type="entry name" value="ABC_tran"/>
    <property type="match status" value="1"/>
</dbReference>
<dbReference type="InterPro" id="IPR027417">
    <property type="entry name" value="P-loop_NTPase"/>
</dbReference>
<evidence type="ECO:0000256" key="3">
    <source>
        <dbReference type="ARBA" id="ARBA00022741"/>
    </source>
</evidence>
<dbReference type="CDD" id="cd03224">
    <property type="entry name" value="ABC_TM1139_LivF_branched"/>
    <property type="match status" value="1"/>
</dbReference>
<evidence type="ECO:0000259" key="6">
    <source>
        <dbReference type="PROSITE" id="PS50893"/>
    </source>
</evidence>
<dbReference type="SMART" id="SM00382">
    <property type="entry name" value="AAA"/>
    <property type="match status" value="1"/>
</dbReference>
<dbReference type="EMBL" id="VIQT01000006">
    <property type="protein sequence ID" value="NDO38178.1"/>
    <property type="molecule type" value="Genomic_DNA"/>
</dbReference>
<dbReference type="OrthoDB" id="9776369at2"/>
<dbReference type="InterPro" id="IPR052156">
    <property type="entry name" value="BCAA_Transport_ATP-bd_LivF"/>
</dbReference>
<dbReference type="PIRSF" id="PIRSF039137">
    <property type="entry name" value="ABC_branched_ATPase"/>
    <property type="match status" value="1"/>
</dbReference>
<feature type="domain" description="ABC transporter" evidence="6">
    <location>
        <begin position="3"/>
        <end position="234"/>
    </location>
</feature>
<dbReference type="GO" id="GO:0005524">
    <property type="term" value="F:ATP binding"/>
    <property type="evidence" value="ECO:0007669"/>
    <property type="project" value="UniProtKB-KW"/>
</dbReference>